<proteinExistence type="predicted"/>
<feature type="compositionally biased region" description="Basic and acidic residues" evidence="1">
    <location>
        <begin position="60"/>
        <end position="69"/>
    </location>
</feature>
<protein>
    <submittedName>
        <fullName evidence="2">Uncharacterized protein</fullName>
    </submittedName>
</protein>
<sequence length="69" mass="7420">MANFLDDFFDGEAGDHGKADLAAEAGTFGLKEGLDWLLRHYEQKNGQARPVPFMGAGDGVRARGDLPKA</sequence>
<dbReference type="AlphaFoldDB" id="A0A4Q7XYE5"/>
<reference evidence="2 3" key="1">
    <citation type="submission" date="2019-02" db="EMBL/GenBank/DDBJ databases">
        <title>Genomic Encyclopedia of Archaeal and Bacterial Type Strains, Phase II (KMG-II): from individual species to whole genera.</title>
        <authorList>
            <person name="Goeker M."/>
        </authorList>
    </citation>
    <scope>NUCLEOTIDE SEQUENCE [LARGE SCALE GENOMIC DNA]</scope>
    <source>
        <strain evidence="2 3">DSM 18101</strain>
    </source>
</reference>
<evidence type="ECO:0000313" key="2">
    <source>
        <dbReference type="EMBL" id="RZU28954.1"/>
    </source>
</evidence>
<evidence type="ECO:0000313" key="3">
    <source>
        <dbReference type="Proteomes" id="UP000292958"/>
    </source>
</evidence>
<dbReference type="Proteomes" id="UP000292958">
    <property type="component" value="Unassembled WGS sequence"/>
</dbReference>
<organism evidence="2 3">
    <name type="scientific">Edaphobacter modestus</name>
    <dbReference type="NCBI Taxonomy" id="388466"/>
    <lineage>
        <taxon>Bacteria</taxon>
        <taxon>Pseudomonadati</taxon>
        <taxon>Acidobacteriota</taxon>
        <taxon>Terriglobia</taxon>
        <taxon>Terriglobales</taxon>
        <taxon>Acidobacteriaceae</taxon>
        <taxon>Edaphobacter</taxon>
    </lineage>
</organism>
<accession>A0A4Q7XYE5</accession>
<name>A0A4Q7XYE5_9BACT</name>
<dbReference type="EMBL" id="SHKW01000008">
    <property type="protein sequence ID" value="RZU28954.1"/>
    <property type="molecule type" value="Genomic_DNA"/>
</dbReference>
<feature type="region of interest" description="Disordered" evidence="1">
    <location>
        <begin position="48"/>
        <end position="69"/>
    </location>
</feature>
<keyword evidence="3" id="KW-1185">Reference proteome</keyword>
<evidence type="ECO:0000256" key="1">
    <source>
        <dbReference type="SAM" id="MobiDB-lite"/>
    </source>
</evidence>
<gene>
    <name evidence="2" type="ORF">BDD14_6540</name>
</gene>
<comment type="caution">
    <text evidence="2">The sequence shown here is derived from an EMBL/GenBank/DDBJ whole genome shotgun (WGS) entry which is preliminary data.</text>
</comment>